<organism evidence="1">
    <name type="scientific">Anguilla anguilla</name>
    <name type="common">European freshwater eel</name>
    <name type="synonym">Muraena anguilla</name>
    <dbReference type="NCBI Taxonomy" id="7936"/>
    <lineage>
        <taxon>Eukaryota</taxon>
        <taxon>Metazoa</taxon>
        <taxon>Chordata</taxon>
        <taxon>Craniata</taxon>
        <taxon>Vertebrata</taxon>
        <taxon>Euteleostomi</taxon>
        <taxon>Actinopterygii</taxon>
        <taxon>Neopterygii</taxon>
        <taxon>Teleostei</taxon>
        <taxon>Anguilliformes</taxon>
        <taxon>Anguillidae</taxon>
        <taxon>Anguilla</taxon>
    </lineage>
</organism>
<reference evidence="1" key="2">
    <citation type="journal article" date="2015" name="Fish Shellfish Immunol.">
        <title>Early steps in the European eel (Anguilla anguilla)-Vibrio vulnificus interaction in the gills: Role of the RtxA13 toxin.</title>
        <authorList>
            <person name="Callol A."/>
            <person name="Pajuelo D."/>
            <person name="Ebbesson L."/>
            <person name="Teles M."/>
            <person name="MacKenzie S."/>
            <person name="Amaro C."/>
        </authorList>
    </citation>
    <scope>NUCLEOTIDE SEQUENCE</scope>
</reference>
<name>A0A0E9WJI6_ANGAN</name>
<accession>A0A0E9WJI6</accession>
<reference evidence="1" key="1">
    <citation type="submission" date="2014-11" db="EMBL/GenBank/DDBJ databases">
        <authorList>
            <person name="Amaro Gonzalez C."/>
        </authorList>
    </citation>
    <scope>NUCLEOTIDE SEQUENCE</scope>
</reference>
<dbReference type="AlphaFoldDB" id="A0A0E9WJI6"/>
<dbReference type="EMBL" id="GBXM01018065">
    <property type="protein sequence ID" value="JAH90512.1"/>
    <property type="molecule type" value="Transcribed_RNA"/>
</dbReference>
<sequence>MCFFKGSFKIQLAHGYRNHFTCYALYQSIEGATLPQIQEKKIHKLIQYFEPMGGCTTATN</sequence>
<evidence type="ECO:0000313" key="1">
    <source>
        <dbReference type="EMBL" id="JAH90512.1"/>
    </source>
</evidence>
<proteinExistence type="predicted"/>
<protein>
    <submittedName>
        <fullName evidence="1">Uncharacterized protein</fullName>
    </submittedName>
</protein>